<feature type="transmembrane region" description="Helical" evidence="1">
    <location>
        <begin position="12"/>
        <end position="30"/>
    </location>
</feature>
<evidence type="ECO:0000313" key="2">
    <source>
        <dbReference type="EMBL" id="MBU9711478.1"/>
    </source>
</evidence>
<feature type="transmembrane region" description="Helical" evidence="1">
    <location>
        <begin position="857"/>
        <end position="876"/>
    </location>
</feature>
<dbReference type="EMBL" id="JAHQCS010000073">
    <property type="protein sequence ID" value="MBU9711478.1"/>
    <property type="molecule type" value="Genomic_DNA"/>
</dbReference>
<evidence type="ECO:0000256" key="1">
    <source>
        <dbReference type="SAM" id="Phobius"/>
    </source>
</evidence>
<feature type="transmembrane region" description="Helical" evidence="1">
    <location>
        <begin position="459"/>
        <end position="481"/>
    </location>
</feature>
<sequence>MFNYGLKKPKISLLFLLLFTIVGFLTFFQLPQREIPEVSFDITTITTPYPGAPPDVVERTITNPLEEGLLGISGVTDITSVSTSGISTIFIELESADAETVSAIRQTVSNVQGSFPEEVSLPNISSDVQMGALSSYHLLSDERHLLYDLYPVISKWKTEIERIQGVKGVIIKGIPNEVIHLTIDYNDLFESGLSFQDVLYALDGEMNTFPLGIQEMEGTNFQLTILKSNTLTDLEDLYIGNTYTGEPIFIKDVGTVEITRNAPTDLITYENTPALSFTVLQEKGTDIPSLDKEVHEKMPVLADELPGDIILERFYTQQTIISQIFGDLTKALLFSILAVIIVTLLGLNISSAFIVAIAIPVSIFMGMVPLPFLKVDLNQISIIGIIIALGILVDDAIVVGDNIQRKYKEGYSPLAGAIAGSKEVRVSIITSTLAIVFTFLPLVFLTGVNGDFIRAMPSILITTIVASTIVSLTLVPIFLIWRRKAYLKSKDQINITRDGVLGKQLDRLAEWYSIKILSKVVRKPWKIGLTGLLICTLCYGLITFIPIEFFPSADRSEVTVEVKLPVGTTLENTELILQEMSEMILSKDNTVTEHAIYAGSGLPPLFNEGMTNTGEETGEILFRINKDLTSAADFIERWTDELHVTYPDAVLELTTIEAGPPVGAPIAIKISGPDLDTINEIGEKLEREIYSFPDTRLVVNDQGVKRPTYQYIPNRDIMNKHGFTLQEISQQINVITDGIPYGVLDDGNDRREIQINIDLDSSSLESGDILIPSKSVSDENGIPEFIPLDEIVSVTSGEMIPIISHENGQRTLTIRVYPIENQQELEEDIAGVIGELQTRYDDYSISLGGETELRDDFFLELLTLFIIVIFLIYIVMAVQFNSLLMPVLIMSTVYLAITGAIIGLFITQTGLGFMAMMGIVSLAGIVVRNSIVLIEFIEQRRKDGINLEEAVLEAGKVRLKPILLTAFTAIAALLPVAFSGDVLFVPLSISIISGLFFSAVLTLILVPAFYTAIKQ</sequence>
<organism evidence="2 3">
    <name type="scientific">Evansella tamaricis</name>
    <dbReference type="NCBI Taxonomy" id="2069301"/>
    <lineage>
        <taxon>Bacteria</taxon>
        <taxon>Bacillati</taxon>
        <taxon>Bacillota</taxon>
        <taxon>Bacilli</taxon>
        <taxon>Bacillales</taxon>
        <taxon>Bacillaceae</taxon>
        <taxon>Evansella</taxon>
    </lineage>
</organism>
<evidence type="ECO:0000313" key="3">
    <source>
        <dbReference type="Proteomes" id="UP000784880"/>
    </source>
</evidence>
<feature type="transmembrane region" description="Helical" evidence="1">
    <location>
        <begin position="527"/>
        <end position="547"/>
    </location>
</feature>
<keyword evidence="1" id="KW-1133">Transmembrane helix</keyword>
<feature type="transmembrane region" description="Helical" evidence="1">
    <location>
        <begin position="883"/>
        <end position="906"/>
    </location>
</feature>
<keyword evidence="1" id="KW-0812">Transmembrane</keyword>
<name>A0ABS6JCT1_9BACI</name>
<feature type="transmembrane region" description="Helical" evidence="1">
    <location>
        <begin position="328"/>
        <end position="347"/>
    </location>
</feature>
<accession>A0ABS6JCT1</accession>
<feature type="transmembrane region" description="Helical" evidence="1">
    <location>
        <begin position="424"/>
        <end position="447"/>
    </location>
</feature>
<reference evidence="2 3" key="1">
    <citation type="submission" date="2021-06" db="EMBL/GenBank/DDBJ databases">
        <title>Bacillus sp. RD4P76, an endophyte from a halophyte.</title>
        <authorList>
            <person name="Sun J.-Q."/>
        </authorList>
    </citation>
    <scope>NUCLEOTIDE SEQUENCE [LARGE SCALE GENOMIC DNA]</scope>
    <source>
        <strain evidence="2 3">CGMCC 1.15917</strain>
    </source>
</reference>
<keyword evidence="3" id="KW-1185">Reference proteome</keyword>
<feature type="transmembrane region" description="Helical" evidence="1">
    <location>
        <begin position="354"/>
        <end position="373"/>
    </location>
</feature>
<keyword evidence="1" id="KW-0472">Membrane</keyword>
<dbReference type="PANTHER" id="PTHR32063:SF0">
    <property type="entry name" value="SWARMING MOTILITY PROTEIN SWRC"/>
    <property type="match status" value="1"/>
</dbReference>
<dbReference type="RefSeq" id="WP_217065378.1">
    <property type="nucleotide sequence ID" value="NZ_JAHQCS010000073.1"/>
</dbReference>
<feature type="transmembrane region" description="Helical" evidence="1">
    <location>
        <begin position="912"/>
        <end position="937"/>
    </location>
</feature>
<dbReference type="InterPro" id="IPR001036">
    <property type="entry name" value="Acrflvin-R"/>
</dbReference>
<comment type="caution">
    <text evidence="2">The sequence shown here is derived from an EMBL/GenBank/DDBJ whole genome shotgun (WGS) entry which is preliminary data.</text>
</comment>
<feature type="transmembrane region" description="Helical" evidence="1">
    <location>
        <begin position="379"/>
        <end position="403"/>
    </location>
</feature>
<gene>
    <name evidence="2" type="ORF">KS419_07005</name>
</gene>
<dbReference type="PANTHER" id="PTHR32063">
    <property type="match status" value="1"/>
</dbReference>
<dbReference type="Pfam" id="PF00873">
    <property type="entry name" value="ACR_tran"/>
    <property type="match status" value="1"/>
</dbReference>
<feature type="transmembrane region" description="Helical" evidence="1">
    <location>
        <begin position="957"/>
        <end position="978"/>
    </location>
</feature>
<proteinExistence type="predicted"/>
<feature type="transmembrane region" description="Helical" evidence="1">
    <location>
        <begin position="984"/>
        <end position="1010"/>
    </location>
</feature>
<protein>
    <submittedName>
        <fullName evidence="2">Efflux RND transporter permease subunit</fullName>
    </submittedName>
</protein>
<dbReference type="Proteomes" id="UP000784880">
    <property type="component" value="Unassembled WGS sequence"/>
</dbReference>